<gene>
    <name evidence="1" type="ORF">BJ992_006103</name>
</gene>
<organism evidence="1 2">
    <name type="scientific">Sphaerisporangium rubeum</name>
    <dbReference type="NCBI Taxonomy" id="321317"/>
    <lineage>
        <taxon>Bacteria</taxon>
        <taxon>Bacillati</taxon>
        <taxon>Actinomycetota</taxon>
        <taxon>Actinomycetes</taxon>
        <taxon>Streptosporangiales</taxon>
        <taxon>Streptosporangiaceae</taxon>
        <taxon>Sphaerisporangium</taxon>
    </lineage>
</organism>
<dbReference type="RefSeq" id="WP_184986857.1">
    <property type="nucleotide sequence ID" value="NZ_BAAALO010000051.1"/>
</dbReference>
<proteinExistence type="predicted"/>
<sequence length="214" mass="22989">MRTADIDRLVGSIARGAGPGLTPGARELLDEITSAPPAGVRQGLADRLARLLPLTRQWVLAPLTVAVVLLTWVMPGGLGPGPQPADALEIHRRGVYFSVVVKDVFADRRTYDRELAERGVPVTMVVVPSRPGSVGQIVVVRGGSLMFTRYTPASWHVPDSRDVAPLPAAFCRDEECPIGMLIRAGYRGTGTLWLAREALPGEIYQFPVTPSSTG</sequence>
<comment type="caution">
    <text evidence="1">The sequence shown here is derived from an EMBL/GenBank/DDBJ whole genome shotgun (WGS) entry which is preliminary data.</text>
</comment>
<dbReference type="AlphaFoldDB" id="A0A7X0M9N8"/>
<keyword evidence="2" id="KW-1185">Reference proteome</keyword>
<reference evidence="1 2" key="1">
    <citation type="submission" date="2020-08" db="EMBL/GenBank/DDBJ databases">
        <title>Sequencing the genomes of 1000 actinobacteria strains.</title>
        <authorList>
            <person name="Klenk H.-P."/>
        </authorList>
    </citation>
    <scope>NUCLEOTIDE SEQUENCE [LARGE SCALE GENOMIC DNA]</scope>
    <source>
        <strain evidence="1 2">DSM 44936</strain>
    </source>
</reference>
<protein>
    <submittedName>
        <fullName evidence="1">Uncharacterized protein</fullName>
    </submittedName>
</protein>
<dbReference type="EMBL" id="JACHIU010000001">
    <property type="protein sequence ID" value="MBB6476672.1"/>
    <property type="molecule type" value="Genomic_DNA"/>
</dbReference>
<evidence type="ECO:0000313" key="2">
    <source>
        <dbReference type="Proteomes" id="UP000555564"/>
    </source>
</evidence>
<name>A0A7X0M9N8_9ACTN</name>
<dbReference type="Proteomes" id="UP000555564">
    <property type="component" value="Unassembled WGS sequence"/>
</dbReference>
<accession>A0A7X0M9N8</accession>
<evidence type="ECO:0000313" key="1">
    <source>
        <dbReference type="EMBL" id="MBB6476672.1"/>
    </source>
</evidence>